<dbReference type="PANTHER" id="PTHR30411:SF0">
    <property type="entry name" value="CYS-TRNA(PRO)_CYS-TRNA(CYS) DEACYLASE YBAK"/>
    <property type="match status" value="1"/>
</dbReference>
<name>A0A9X1Y0D5_9BACL</name>
<dbReference type="GO" id="GO:0006412">
    <property type="term" value="P:translation"/>
    <property type="evidence" value="ECO:0007669"/>
    <property type="project" value="UniProtKB-KW"/>
</dbReference>
<dbReference type="GO" id="GO:0016829">
    <property type="term" value="F:lyase activity"/>
    <property type="evidence" value="ECO:0007669"/>
    <property type="project" value="UniProtKB-KW"/>
</dbReference>
<evidence type="ECO:0000313" key="7">
    <source>
        <dbReference type="Proteomes" id="UP001139534"/>
    </source>
</evidence>
<dbReference type="RefSeq" id="WP_248551140.1">
    <property type="nucleotide sequence ID" value="NZ_JALPRK010000004.1"/>
</dbReference>
<dbReference type="PIRSF" id="PIRSF006181">
    <property type="entry name" value="EbsC_YbaK"/>
    <property type="match status" value="1"/>
</dbReference>
<gene>
    <name evidence="6" type="primary">ybaK</name>
    <name evidence="6" type="ORF">M0651_07075</name>
</gene>
<comment type="similarity">
    <text evidence="1 4">Belongs to the prolyl-tRNA editing family. YbaK/EbsC subfamily.</text>
</comment>
<dbReference type="NCBIfam" id="TIGR00011">
    <property type="entry name" value="YbaK_EbsC"/>
    <property type="match status" value="1"/>
</dbReference>
<dbReference type="EC" id="4.2.-.-" evidence="4"/>
<dbReference type="EMBL" id="JALPRK010000004">
    <property type="protein sequence ID" value="MCK8486938.1"/>
    <property type="molecule type" value="Genomic_DNA"/>
</dbReference>
<dbReference type="InterPro" id="IPR004369">
    <property type="entry name" value="Prolyl-tRNA_editing_YbaK/EbsC"/>
</dbReference>
<evidence type="ECO:0000256" key="1">
    <source>
        <dbReference type="ARBA" id="ARBA00009798"/>
    </source>
</evidence>
<protein>
    <recommendedName>
        <fullName evidence="4">Cys-tRNA(Pro)/Cys-tRNA(Cys) deacylase</fullName>
        <ecNumber evidence="4">4.2.-.-</ecNumber>
    </recommendedName>
</protein>
<comment type="caution">
    <text evidence="6">The sequence shown here is derived from an EMBL/GenBank/DDBJ whole genome shotgun (WGS) entry which is preliminary data.</text>
</comment>
<evidence type="ECO:0000313" key="6">
    <source>
        <dbReference type="EMBL" id="MCK8486938.1"/>
    </source>
</evidence>
<dbReference type="PANTHER" id="PTHR30411">
    <property type="entry name" value="CYTOPLASMIC PROTEIN"/>
    <property type="match status" value="1"/>
</dbReference>
<dbReference type="GO" id="GO:0002161">
    <property type="term" value="F:aminoacyl-tRNA deacylase activity"/>
    <property type="evidence" value="ECO:0007669"/>
    <property type="project" value="InterPro"/>
</dbReference>
<organism evidence="6 7">
    <name type="scientific">Paenibacillus mellifer</name>
    <dbReference type="NCBI Taxonomy" id="2937794"/>
    <lineage>
        <taxon>Bacteria</taxon>
        <taxon>Bacillati</taxon>
        <taxon>Bacillota</taxon>
        <taxon>Bacilli</taxon>
        <taxon>Bacillales</taxon>
        <taxon>Paenibacillaceae</taxon>
        <taxon>Paenibacillus</taxon>
    </lineage>
</organism>
<dbReference type="InterPro" id="IPR007214">
    <property type="entry name" value="YbaK/aa-tRNA-synth-assoc-dom"/>
</dbReference>
<dbReference type="AlphaFoldDB" id="A0A9X1Y0D5"/>
<evidence type="ECO:0000256" key="3">
    <source>
        <dbReference type="ARBA" id="ARBA00023239"/>
    </source>
</evidence>
<keyword evidence="3 4" id="KW-0456">Lyase</keyword>
<evidence type="ECO:0000256" key="4">
    <source>
        <dbReference type="PIRNR" id="PIRNR006181"/>
    </source>
</evidence>
<dbReference type="SUPFAM" id="SSF55826">
    <property type="entry name" value="YbaK/ProRS associated domain"/>
    <property type="match status" value="1"/>
</dbReference>
<accession>A0A9X1Y0D5</accession>
<proteinExistence type="inferred from homology"/>
<dbReference type="Proteomes" id="UP001139534">
    <property type="component" value="Unassembled WGS sequence"/>
</dbReference>
<evidence type="ECO:0000259" key="5">
    <source>
        <dbReference type="Pfam" id="PF04073"/>
    </source>
</evidence>
<sequence>MAETKTNAIRMLEKSKTPYHTFAYEVEDGQIHGTAVAEKIGKPMEKVYKTLVAHQGHALFVFIIPVAEELDLKKAAKAAGVKKIEMLPLKDLLQHTGYIRGGCSPVGMKKLFPTWIDSQAESLDTILVSAGRIGLQMELTPQHLAAQVKGKFASLVREGGEEGEMEDEGNRWI</sequence>
<feature type="domain" description="YbaK/aminoacyl-tRNA synthetase-associated" evidence="5">
    <location>
        <begin position="35"/>
        <end position="144"/>
    </location>
</feature>
<keyword evidence="2 4" id="KW-0648">Protein biosynthesis</keyword>
<dbReference type="Gene3D" id="3.90.960.10">
    <property type="entry name" value="YbaK/aminoacyl-tRNA synthetase-associated domain"/>
    <property type="match status" value="1"/>
</dbReference>
<dbReference type="Pfam" id="PF04073">
    <property type="entry name" value="tRNA_edit"/>
    <property type="match status" value="1"/>
</dbReference>
<keyword evidence="7" id="KW-1185">Reference proteome</keyword>
<dbReference type="InterPro" id="IPR036754">
    <property type="entry name" value="YbaK/aa-tRNA-synt-asso_dom_sf"/>
</dbReference>
<dbReference type="CDD" id="cd00002">
    <property type="entry name" value="YbaK_deacylase"/>
    <property type="match status" value="1"/>
</dbReference>
<reference evidence="6" key="1">
    <citation type="submission" date="2022-04" db="EMBL/GenBank/DDBJ databases">
        <authorList>
            <person name="Seo M.-J."/>
        </authorList>
    </citation>
    <scope>NUCLEOTIDE SEQUENCE</scope>
    <source>
        <strain evidence="6">MBLB2552</strain>
    </source>
</reference>
<evidence type="ECO:0000256" key="2">
    <source>
        <dbReference type="ARBA" id="ARBA00022917"/>
    </source>
</evidence>